<protein>
    <submittedName>
        <fullName evidence="1">Uncharacterized protein</fullName>
    </submittedName>
</protein>
<dbReference type="Proteomes" id="UP000248689">
    <property type="component" value="Unassembled WGS sequence"/>
</dbReference>
<gene>
    <name evidence="1" type="ORF">C5N92_08505</name>
</gene>
<dbReference type="EMBL" id="PTPX01000017">
    <property type="protein sequence ID" value="RAL18254.1"/>
    <property type="molecule type" value="Genomic_DNA"/>
</dbReference>
<name>A0A328C187_9PAST</name>
<reference evidence="2" key="1">
    <citation type="submission" date="2018-02" db="EMBL/GenBank/DDBJ databases">
        <title>Glaesserella australis sp. nov., isolated from the lungs of pigs.</title>
        <authorList>
            <person name="Turni C."/>
            <person name="Christensen H."/>
        </authorList>
    </citation>
    <scope>NUCLEOTIDE SEQUENCE [LARGE SCALE GENOMIC DNA]</scope>
    <source>
        <strain evidence="2">HS4635</strain>
    </source>
</reference>
<accession>A0A328C187</accession>
<sequence>MVYVFKPKLFEIYNSLICKIPFPRLRGKVPKAEGGIANEVCKILAIFNRLQFTRWANPPLSLRQLPPQAGGANLYFEHLWFLTLLFKTKRKQ</sequence>
<evidence type="ECO:0000313" key="1">
    <source>
        <dbReference type="EMBL" id="RAL18254.1"/>
    </source>
</evidence>
<dbReference type="AlphaFoldDB" id="A0A328C187"/>
<keyword evidence="2" id="KW-1185">Reference proteome</keyword>
<proteinExistence type="predicted"/>
<evidence type="ECO:0000313" key="2">
    <source>
        <dbReference type="Proteomes" id="UP000248689"/>
    </source>
</evidence>
<comment type="caution">
    <text evidence="1">The sequence shown here is derived from an EMBL/GenBank/DDBJ whole genome shotgun (WGS) entry which is preliminary data.</text>
</comment>
<organism evidence="1 2">
    <name type="scientific">Glaesserella australis</name>
    <dbReference type="NCBI Taxonomy" id="2094024"/>
    <lineage>
        <taxon>Bacteria</taxon>
        <taxon>Pseudomonadati</taxon>
        <taxon>Pseudomonadota</taxon>
        <taxon>Gammaproteobacteria</taxon>
        <taxon>Pasteurellales</taxon>
        <taxon>Pasteurellaceae</taxon>
        <taxon>Glaesserella</taxon>
    </lineage>
</organism>